<proteinExistence type="inferred from homology"/>
<dbReference type="Gene3D" id="3.60.70.12">
    <property type="entry name" value="L-amino peptidase D-ALA esterase/amidase"/>
    <property type="match status" value="1"/>
</dbReference>
<dbReference type="Proteomes" id="UP000198925">
    <property type="component" value="Unassembled WGS sequence"/>
</dbReference>
<dbReference type="STRING" id="938405.SAMN02927895_03196"/>
<reference evidence="2 3" key="1">
    <citation type="submission" date="2016-10" db="EMBL/GenBank/DDBJ databases">
        <authorList>
            <person name="de Groot N.N."/>
        </authorList>
    </citation>
    <scope>NUCLEOTIDE SEQUENCE [LARGE SCALE GENOMIC DNA]</scope>
    <source>
        <strain evidence="2 3">CPCC 100156</strain>
    </source>
</reference>
<evidence type="ECO:0000313" key="2">
    <source>
        <dbReference type="EMBL" id="SDD68680.1"/>
    </source>
</evidence>
<accession>A0A1G6WRV9</accession>
<name>A0A1G6WRV9_9PROT</name>
<evidence type="ECO:0000313" key="3">
    <source>
        <dbReference type="Proteomes" id="UP000198925"/>
    </source>
</evidence>
<dbReference type="RefSeq" id="WP_090664090.1">
    <property type="nucleotide sequence ID" value="NZ_FMZX01000011.1"/>
</dbReference>
<dbReference type="EMBL" id="FMZX01000011">
    <property type="protein sequence ID" value="SDD68680.1"/>
    <property type="molecule type" value="Genomic_DNA"/>
</dbReference>
<dbReference type="InterPro" id="IPR016117">
    <property type="entry name" value="ArgJ-like_dom_sf"/>
</dbReference>
<dbReference type="SUPFAM" id="SSF56266">
    <property type="entry name" value="DmpA/ArgJ-like"/>
    <property type="match status" value="1"/>
</dbReference>
<keyword evidence="2" id="KW-0031">Aminopeptidase</keyword>
<dbReference type="InterPro" id="IPR005321">
    <property type="entry name" value="Peptidase_S58_DmpA"/>
</dbReference>
<sequence length="340" mass="34603">MITPGPRNLITDVEGILVGNAEDPRIRTGTTVIYPETRCAAAADIRGGAPGTLNIQALDPTSIGNTVDAIVLSGGSMYGLDAAGAVVAALGARGRGVAFGGATVPVVPGAILFDLMNGGDKSWGETPPYAALGRAALAAVGLDFALGNVGTGLGARAGRVKGGLGSASCVTPDGVQVGALVAVNSFGSTVMPGSRHFWAWPHELAGEFGGLGPPPRDWRPEPEMPLPLGSALNPMANTTIAVVAVNAALDKGDLQRLAIMAQDGLARSIRPIHTPFDGDSVFAMATGRLPLTGPGMLARLGHLAAETLARAVARGVYHAIRLGDRPGWRDLDEHGEASPQ</sequence>
<dbReference type="PANTHER" id="PTHR36512:SF3">
    <property type="entry name" value="BLR5678 PROTEIN"/>
    <property type="match status" value="1"/>
</dbReference>
<keyword evidence="3" id="KW-1185">Reference proteome</keyword>
<keyword evidence="2" id="KW-0378">Hydrolase</keyword>
<dbReference type="AlphaFoldDB" id="A0A1G6WRV9"/>
<dbReference type="GO" id="GO:0004177">
    <property type="term" value="F:aminopeptidase activity"/>
    <property type="evidence" value="ECO:0007669"/>
    <property type="project" value="UniProtKB-KW"/>
</dbReference>
<evidence type="ECO:0000256" key="1">
    <source>
        <dbReference type="ARBA" id="ARBA00007068"/>
    </source>
</evidence>
<protein>
    <submittedName>
        <fullName evidence="2">L-aminopeptidase/D-esterase</fullName>
    </submittedName>
</protein>
<keyword evidence="2" id="KW-0645">Protease</keyword>
<gene>
    <name evidence="2" type="ORF">SAMN04487779_101140</name>
</gene>
<organism evidence="2 3">
    <name type="scientific">Belnapia rosea</name>
    <dbReference type="NCBI Taxonomy" id="938405"/>
    <lineage>
        <taxon>Bacteria</taxon>
        <taxon>Pseudomonadati</taxon>
        <taxon>Pseudomonadota</taxon>
        <taxon>Alphaproteobacteria</taxon>
        <taxon>Acetobacterales</taxon>
        <taxon>Roseomonadaceae</taxon>
        <taxon>Belnapia</taxon>
    </lineage>
</organism>
<comment type="similarity">
    <text evidence="1">Belongs to the peptidase S58 family.</text>
</comment>
<dbReference type="CDD" id="cd02252">
    <property type="entry name" value="nylC_like"/>
    <property type="match status" value="1"/>
</dbReference>
<dbReference type="PANTHER" id="PTHR36512">
    <property type="entry name" value="D-AMINOPEPTIDASE"/>
    <property type="match status" value="1"/>
</dbReference>
<dbReference type="Pfam" id="PF03576">
    <property type="entry name" value="Peptidase_S58"/>
    <property type="match status" value="1"/>
</dbReference>